<proteinExistence type="predicted"/>
<reference evidence="1" key="1">
    <citation type="journal article" date="2016" name="Nat. Genet.">
        <title>A high-quality carrot genome assembly provides new insights into carotenoid accumulation and asterid genome evolution.</title>
        <authorList>
            <person name="Iorizzo M."/>
            <person name="Ellison S."/>
            <person name="Senalik D."/>
            <person name="Zeng P."/>
            <person name="Satapoomin P."/>
            <person name="Huang J."/>
            <person name="Bowman M."/>
            <person name="Iovene M."/>
            <person name="Sanseverino W."/>
            <person name="Cavagnaro P."/>
            <person name="Yildiz M."/>
            <person name="Macko-Podgorni A."/>
            <person name="Moranska E."/>
            <person name="Grzebelus E."/>
            <person name="Grzebelus D."/>
            <person name="Ashrafi H."/>
            <person name="Zheng Z."/>
            <person name="Cheng S."/>
            <person name="Spooner D."/>
            <person name="Van Deynze A."/>
            <person name="Simon P."/>
        </authorList>
    </citation>
    <scope>NUCLEOTIDE SEQUENCE [LARGE SCALE GENOMIC DNA]</scope>
    <source>
        <tissue evidence="1">Leaf</tissue>
    </source>
</reference>
<gene>
    <name evidence="1" type="ORF">DCAR_000869</name>
</gene>
<evidence type="ECO:0000313" key="1">
    <source>
        <dbReference type="EMBL" id="KZN08323.1"/>
    </source>
</evidence>
<accession>A0A162B053</accession>
<dbReference type="Gramene" id="KZN08323">
    <property type="protein sequence ID" value="KZN08323"/>
    <property type="gene ID" value="DCAR_000869"/>
</dbReference>
<dbReference type="AlphaFoldDB" id="A0A162B053"/>
<comment type="caution">
    <text evidence="1">The sequence shown here is derived from an EMBL/GenBank/DDBJ whole genome shotgun (WGS) entry which is preliminary data.</text>
</comment>
<dbReference type="EMBL" id="LNRQ01000001">
    <property type="protein sequence ID" value="KZN08323.1"/>
    <property type="molecule type" value="Genomic_DNA"/>
</dbReference>
<protein>
    <submittedName>
        <fullName evidence="1">Uncharacterized protein</fullName>
    </submittedName>
</protein>
<dbReference type="STRING" id="79200.A0A162B053"/>
<organism evidence="1">
    <name type="scientific">Daucus carota subsp. sativus</name>
    <name type="common">Carrot</name>
    <dbReference type="NCBI Taxonomy" id="79200"/>
    <lineage>
        <taxon>Eukaryota</taxon>
        <taxon>Viridiplantae</taxon>
        <taxon>Streptophyta</taxon>
        <taxon>Embryophyta</taxon>
        <taxon>Tracheophyta</taxon>
        <taxon>Spermatophyta</taxon>
        <taxon>Magnoliopsida</taxon>
        <taxon>eudicotyledons</taxon>
        <taxon>Gunneridae</taxon>
        <taxon>Pentapetalae</taxon>
        <taxon>asterids</taxon>
        <taxon>campanulids</taxon>
        <taxon>Apiales</taxon>
        <taxon>Apiaceae</taxon>
        <taxon>Apioideae</taxon>
        <taxon>Scandiceae</taxon>
        <taxon>Daucinae</taxon>
        <taxon>Daucus</taxon>
        <taxon>Daucus sect. Daucus</taxon>
    </lineage>
</organism>
<name>A0A162B053_DAUCS</name>
<sequence length="146" mass="17163">MLSSISRVLVFMYERQPLPNIVTPSCNGCIPERVILIDSHDVIYFKTNLVLLGFLRRVNGWFYDYKVSEKRYELPPGDMGWPFIGNMWSFLLAFKSNNPDSFVSSFIQRVHSHFDRFLESGPYTLKYRGGMWYGFLLVLRIACFRL</sequence>